<dbReference type="CDD" id="cd02516">
    <property type="entry name" value="CDP-ME_synthetase"/>
    <property type="match status" value="1"/>
</dbReference>
<dbReference type="FunFam" id="3.90.550.10:FF:000003">
    <property type="entry name" value="2-C-methyl-D-erythritol 4-phosphate cytidylyltransferase"/>
    <property type="match status" value="1"/>
</dbReference>
<dbReference type="Pfam" id="PF01128">
    <property type="entry name" value="IspD"/>
    <property type="match status" value="1"/>
</dbReference>
<name>A0A2U3QHD9_9BACT</name>
<evidence type="ECO:0000313" key="9">
    <source>
        <dbReference type="Proteomes" id="UP000245125"/>
    </source>
</evidence>
<dbReference type="InterPro" id="IPR001228">
    <property type="entry name" value="IspD"/>
</dbReference>
<evidence type="ECO:0000313" key="8">
    <source>
        <dbReference type="EMBL" id="SPQ00759.1"/>
    </source>
</evidence>
<feature type="site" description="Positions MEP for the nucleophilic attack" evidence="7">
    <location>
        <position position="216"/>
    </location>
</feature>
<dbReference type="GO" id="GO:0050518">
    <property type="term" value="F:2-C-methyl-D-erythritol 4-phosphate cytidylyltransferase activity"/>
    <property type="evidence" value="ECO:0007669"/>
    <property type="project" value="UniProtKB-UniRule"/>
</dbReference>
<dbReference type="InterPro" id="IPR018294">
    <property type="entry name" value="ISPD_synthase_CS"/>
</dbReference>
<feature type="site" description="Positions MEP for the nucleophilic attack" evidence="7">
    <location>
        <position position="160"/>
    </location>
</feature>
<dbReference type="SUPFAM" id="SSF53448">
    <property type="entry name" value="Nucleotide-diphospho-sugar transferases"/>
    <property type="match status" value="1"/>
</dbReference>
<evidence type="ECO:0000256" key="6">
    <source>
        <dbReference type="ARBA" id="ARBA00023229"/>
    </source>
</evidence>
<dbReference type="Proteomes" id="UP000245125">
    <property type="component" value="Unassembled WGS sequence"/>
</dbReference>
<gene>
    <name evidence="7 8" type="primary">ispD</name>
    <name evidence="8" type="ORF">NBG4_320006</name>
</gene>
<dbReference type="OrthoDB" id="9806837at2"/>
<dbReference type="NCBIfam" id="TIGR00453">
    <property type="entry name" value="ispD"/>
    <property type="match status" value="1"/>
</dbReference>
<evidence type="ECO:0000256" key="7">
    <source>
        <dbReference type="HAMAP-Rule" id="MF_00108"/>
    </source>
</evidence>
<comment type="similarity">
    <text evidence="3 7">Belongs to the IspD/TarI cytidylyltransferase family. IspD subfamily.</text>
</comment>
<protein>
    <recommendedName>
        <fullName evidence="7">2-C-methyl-D-erythritol 4-phosphate cytidylyltransferase</fullName>
        <ecNumber evidence="7">2.7.7.60</ecNumber>
    </recommendedName>
    <alternativeName>
        <fullName evidence="7">4-diphosphocytidyl-2C-methyl-D-erythritol synthase</fullName>
    </alternativeName>
    <alternativeName>
        <fullName evidence="7">MEP cytidylyltransferase</fullName>
        <shortName evidence="7">MCT</shortName>
    </alternativeName>
</protein>
<dbReference type="UniPathway" id="UPA00056">
    <property type="reaction ID" value="UER00093"/>
</dbReference>
<dbReference type="InterPro" id="IPR050088">
    <property type="entry name" value="IspD/TarI_cytidylyltransf_bact"/>
</dbReference>
<evidence type="ECO:0000256" key="2">
    <source>
        <dbReference type="ARBA" id="ARBA00004787"/>
    </source>
</evidence>
<comment type="pathway">
    <text evidence="2 7">Isoprenoid biosynthesis; isopentenyl diphosphate biosynthesis via DXP pathway; isopentenyl diphosphate from 1-deoxy-D-xylulose 5-phosphate: step 2/6.</text>
</comment>
<feature type="site" description="Transition state stabilizer" evidence="7">
    <location>
        <position position="22"/>
    </location>
</feature>
<dbReference type="PROSITE" id="PS01295">
    <property type="entry name" value="ISPD"/>
    <property type="match status" value="1"/>
</dbReference>
<dbReference type="AlphaFoldDB" id="A0A2U3QHD9"/>
<dbReference type="PANTHER" id="PTHR32125:SF4">
    <property type="entry name" value="2-C-METHYL-D-ERYTHRITOL 4-PHOSPHATE CYTIDYLYLTRANSFERASE, CHLOROPLASTIC"/>
    <property type="match status" value="1"/>
</dbReference>
<evidence type="ECO:0000256" key="1">
    <source>
        <dbReference type="ARBA" id="ARBA00001282"/>
    </source>
</evidence>
<evidence type="ECO:0000256" key="3">
    <source>
        <dbReference type="ARBA" id="ARBA00009789"/>
    </source>
</evidence>
<dbReference type="GO" id="GO:0019288">
    <property type="term" value="P:isopentenyl diphosphate biosynthetic process, methylerythritol 4-phosphate pathway"/>
    <property type="evidence" value="ECO:0007669"/>
    <property type="project" value="UniProtKB-UniRule"/>
</dbReference>
<accession>A0A2U3QHD9</accession>
<dbReference type="InterPro" id="IPR029044">
    <property type="entry name" value="Nucleotide-diphossugar_trans"/>
</dbReference>
<dbReference type="Gene3D" id="3.90.550.10">
    <property type="entry name" value="Spore Coat Polysaccharide Biosynthesis Protein SpsA, Chain A"/>
    <property type="match status" value="1"/>
</dbReference>
<keyword evidence="4 7" id="KW-0808">Transferase</keyword>
<evidence type="ECO:0000256" key="5">
    <source>
        <dbReference type="ARBA" id="ARBA00022695"/>
    </source>
</evidence>
<comment type="catalytic activity">
    <reaction evidence="1 7">
        <text>2-C-methyl-D-erythritol 4-phosphate + CTP + H(+) = 4-CDP-2-C-methyl-D-erythritol + diphosphate</text>
        <dbReference type="Rhea" id="RHEA:13429"/>
        <dbReference type="ChEBI" id="CHEBI:15378"/>
        <dbReference type="ChEBI" id="CHEBI:33019"/>
        <dbReference type="ChEBI" id="CHEBI:37563"/>
        <dbReference type="ChEBI" id="CHEBI:57823"/>
        <dbReference type="ChEBI" id="CHEBI:58262"/>
        <dbReference type="EC" id="2.7.7.60"/>
    </reaction>
</comment>
<sequence length="236" mass="26374">MVPDKAGNRVTAIIPAAGLGKRFSDRACKQFLMLRGKPLMIWALEVLQGLPEICEIIPVLRDDDMETGIRMIEEYGISKVRRIAPGGKERQDSVFHGLKLVDNKEGLVLVHDGARPLIEASFVGDALVRLKGCEGVAVGVPVKDTIKEVEDGEVIHTLMRDRLWSVQTPQIFSYETLYGAYMKASKDSFYSTDDSALVEKYGGRIRIVMGSYKNIKITTPEDLELAELFLEMREVK</sequence>
<dbReference type="HAMAP" id="MF_00108">
    <property type="entry name" value="IspD"/>
    <property type="match status" value="1"/>
</dbReference>
<dbReference type="EC" id="2.7.7.60" evidence="7"/>
<keyword evidence="5 7" id="KW-0548">Nucleotidyltransferase</keyword>
<proteinExistence type="inferred from homology"/>
<reference evidence="9" key="1">
    <citation type="submission" date="2018-03" db="EMBL/GenBank/DDBJ databases">
        <authorList>
            <person name="Zecchin S."/>
        </authorList>
    </citation>
    <scope>NUCLEOTIDE SEQUENCE [LARGE SCALE GENOMIC DNA]</scope>
</reference>
<organism evidence="8 9">
    <name type="scientific">Candidatus Sulfobium mesophilum</name>
    <dbReference type="NCBI Taxonomy" id="2016548"/>
    <lineage>
        <taxon>Bacteria</taxon>
        <taxon>Pseudomonadati</taxon>
        <taxon>Nitrospirota</taxon>
        <taxon>Nitrospiria</taxon>
        <taxon>Nitrospirales</taxon>
        <taxon>Nitrospiraceae</taxon>
        <taxon>Candidatus Sulfobium</taxon>
    </lineage>
</organism>
<keyword evidence="9" id="KW-1185">Reference proteome</keyword>
<feature type="site" description="Transition state stabilizer" evidence="7">
    <location>
        <position position="29"/>
    </location>
</feature>
<dbReference type="EMBL" id="OUUY01000078">
    <property type="protein sequence ID" value="SPQ00759.1"/>
    <property type="molecule type" value="Genomic_DNA"/>
</dbReference>
<dbReference type="PANTHER" id="PTHR32125">
    <property type="entry name" value="2-C-METHYL-D-ERYTHRITOL 4-PHOSPHATE CYTIDYLYLTRANSFERASE, CHLOROPLASTIC"/>
    <property type="match status" value="1"/>
</dbReference>
<comment type="function">
    <text evidence="7">Catalyzes the formation of 4-diphosphocytidyl-2-C-methyl-D-erythritol from CTP and 2-C-methyl-D-erythritol 4-phosphate (MEP).</text>
</comment>
<evidence type="ECO:0000256" key="4">
    <source>
        <dbReference type="ARBA" id="ARBA00022679"/>
    </source>
</evidence>
<dbReference type="InterPro" id="IPR034683">
    <property type="entry name" value="IspD/TarI"/>
</dbReference>
<keyword evidence="6 7" id="KW-0414">Isoprene biosynthesis</keyword>